<dbReference type="AlphaFoldDB" id="A0A369W5C0"/>
<accession>A0A369W5C0</accession>
<dbReference type="GO" id="GO:0008360">
    <property type="term" value="P:regulation of cell shape"/>
    <property type="evidence" value="ECO:0007669"/>
    <property type="project" value="UniProtKB-KW"/>
</dbReference>
<evidence type="ECO:0000259" key="8">
    <source>
        <dbReference type="Pfam" id="PF13480"/>
    </source>
</evidence>
<dbReference type="InterPro" id="IPR016181">
    <property type="entry name" value="Acyl_CoA_acyltransferase"/>
</dbReference>
<gene>
    <name evidence="9" type="ORF">DVH29_11315</name>
</gene>
<dbReference type="PANTHER" id="PTHR36174:SF1">
    <property type="entry name" value="LIPID II:GLYCINE GLYCYLTRANSFERASE"/>
    <property type="match status" value="1"/>
</dbReference>
<dbReference type="PROSITE" id="PS51191">
    <property type="entry name" value="FEMABX"/>
    <property type="match status" value="1"/>
</dbReference>
<keyword evidence="4" id="KW-0573">Peptidoglycan synthesis</keyword>
<feature type="region of interest" description="Disordered" evidence="7">
    <location>
        <begin position="1"/>
        <end position="25"/>
    </location>
</feature>
<reference evidence="10" key="1">
    <citation type="submission" date="2018-07" db="EMBL/GenBank/DDBJ databases">
        <authorList>
            <person name="Liu B.-T."/>
            <person name="Du Z."/>
        </authorList>
    </citation>
    <scope>NUCLEOTIDE SEQUENCE [LARGE SCALE GENOMIC DNA]</scope>
    <source>
        <strain evidence="10">XYN52</strain>
    </source>
</reference>
<evidence type="ECO:0000256" key="3">
    <source>
        <dbReference type="ARBA" id="ARBA00022960"/>
    </source>
</evidence>
<keyword evidence="2 9" id="KW-0808">Transferase</keyword>
<organism evidence="9 10">
    <name type="scientific">Pelagibacterium lacus</name>
    <dbReference type="NCBI Taxonomy" id="2282655"/>
    <lineage>
        <taxon>Bacteria</taxon>
        <taxon>Pseudomonadati</taxon>
        <taxon>Pseudomonadota</taxon>
        <taxon>Alphaproteobacteria</taxon>
        <taxon>Hyphomicrobiales</taxon>
        <taxon>Devosiaceae</taxon>
        <taxon>Pelagibacterium</taxon>
    </lineage>
</organism>
<sequence>MDRSMSLTSSSPSMVASGHSRPKARGTTGALALRYVDAARWDRLASGFDGICQEQLHTYAARRWPGVDLEPVEFVSGGEVVGGALVMLQRLPLGLATIALVKWGPILAKETAPNAARTIDEMVAALVDEYADRRGMMVSIMPKVEKGPGNRLEALLAARGFVSGVGVQYPQRYVVDLGVDDDTRLAGFAQKWRYNLRKSMKAGLRFEHAGPEELGRFFTLYRMMSARKMFPDFSAIDTVDALMAMPDGTARPELFFVSKGDETVAGGIIFTRGRTACYLYGATADSALALRAGYFLHWHVITWLRENSTAQFYDLGGTDGFAGLHQFKSGMVGEAGHISPLPPVMNYASHWRARAAGMLAYKAREGLMRGRDRILVLRLNVMRRLRQRVGRAE</sequence>
<dbReference type="EMBL" id="QQNH01000016">
    <property type="protein sequence ID" value="RDE08452.1"/>
    <property type="molecule type" value="Genomic_DNA"/>
</dbReference>
<keyword evidence="5" id="KW-0012">Acyltransferase</keyword>
<keyword evidence="6" id="KW-0961">Cell wall biogenesis/degradation</keyword>
<dbReference type="Pfam" id="PF13480">
    <property type="entry name" value="Acetyltransf_6"/>
    <property type="match status" value="1"/>
</dbReference>
<evidence type="ECO:0000313" key="9">
    <source>
        <dbReference type="EMBL" id="RDE08452.1"/>
    </source>
</evidence>
<evidence type="ECO:0000256" key="7">
    <source>
        <dbReference type="SAM" id="MobiDB-lite"/>
    </source>
</evidence>
<evidence type="ECO:0000313" key="10">
    <source>
        <dbReference type="Proteomes" id="UP000253759"/>
    </source>
</evidence>
<dbReference type="Gene3D" id="3.40.630.30">
    <property type="match status" value="1"/>
</dbReference>
<dbReference type="InterPro" id="IPR003447">
    <property type="entry name" value="FEMABX"/>
</dbReference>
<evidence type="ECO:0000256" key="5">
    <source>
        <dbReference type="ARBA" id="ARBA00023315"/>
    </source>
</evidence>
<keyword evidence="10" id="KW-1185">Reference proteome</keyword>
<evidence type="ECO:0000256" key="1">
    <source>
        <dbReference type="ARBA" id="ARBA00009943"/>
    </source>
</evidence>
<dbReference type="Proteomes" id="UP000253759">
    <property type="component" value="Unassembled WGS sequence"/>
</dbReference>
<proteinExistence type="inferred from homology"/>
<dbReference type="PANTHER" id="PTHR36174">
    <property type="entry name" value="LIPID II:GLYCINE GLYCYLTRANSFERASE"/>
    <property type="match status" value="1"/>
</dbReference>
<feature type="domain" description="BioF2-like acetyltransferase" evidence="8">
    <location>
        <begin position="191"/>
        <end position="319"/>
    </location>
</feature>
<keyword evidence="3" id="KW-0133">Cell shape</keyword>
<dbReference type="InterPro" id="IPR050644">
    <property type="entry name" value="PG_Glycine_Bridge_Synth"/>
</dbReference>
<dbReference type="GO" id="GO:0016755">
    <property type="term" value="F:aminoacyltransferase activity"/>
    <property type="evidence" value="ECO:0007669"/>
    <property type="project" value="InterPro"/>
</dbReference>
<comment type="similarity">
    <text evidence="1">Belongs to the FemABX family.</text>
</comment>
<evidence type="ECO:0000256" key="4">
    <source>
        <dbReference type="ARBA" id="ARBA00022984"/>
    </source>
</evidence>
<evidence type="ECO:0000256" key="2">
    <source>
        <dbReference type="ARBA" id="ARBA00022679"/>
    </source>
</evidence>
<dbReference type="InterPro" id="IPR038740">
    <property type="entry name" value="BioF2-like_GNAT_dom"/>
</dbReference>
<evidence type="ECO:0000256" key="6">
    <source>
        <dbReference type="ARBA" id="ARBA00023316"/>
    </source>
</evidence>
<comment type="caution">
    <text evidence="9">The sequence shown here is derived from an EMBL/GenBank/DDBJ whole genome shotgun (WGS) entry which is preliminary data.</text>
</comment>
<dbReference type="SUPFAM" id="SSF55729">
    <property type="entry name" value="Acyl-CoA N-acyltransferases (Nat)"/>
    <property type="match status" value="2"/>
</dbReference>
<protein>
    <submittedName>
        <fullName evidence="9">Peptidoglycan bridge formation glycyltransferase FemA/FemB family protein</fullName>
    </submittedName>
</protein>
<dbReference type="GO" id="GO:0071555">
    <property type="term" value="P:cell wall organization"/>
    <property type="evidence" value="ECO:0007669"/>
    <property type="project" value="UniProtKB-KW"/>
</dbReference>
<dbReference type="GO" id="GO:0009252">
    <property type="term" value="P:peptidoglycan biosynthetic process"/>
    <property type="evidence" value="ECO:0007669"/>
    <property type="project" value="UniProtKB-KW"/>
</dbReference>
<name>A0A369W5C0_9HYPH</name>
<feature type="compositionally biased region" description="Low complexity" evidence="7">
    <location>
        <begin position="1"/>
        <end position="17"/>
    </location>
</feature>